<dbReference type="EMBL" id="BOOG01000012">
    <property type="protein sequence ID" value="GIH69060.1"/>
    <property type="molecule type" value="Genomic_DNA"/>
</dbReference>
<keyword evidence="2" id="KW-1133">Transmembrane helix</keyword>
<feature type="region of interest" description="Disordered" evidence="1">
    <location>
        <begin position="217"/>
        <end position="255"/>
    </location>
</feature>
<keyword evidence="4" id="KW-1185">Reference proteome</keyword>
<accession>A0A8J3R743</accession>
<comment type="caution">
    <text evidence="3">The sequence shown here is derived from an EMBL/GenBank/DDBJ whole genome shotgun (WGS) entry which is preliminary data.</text>
</comment>
<dbReference type="RefSeq" id="WP_204013012.1">
    <property type="nucleotide sequence ID" value="NZ_BOOG01000012.1"/>
</dbReference>
<evidence type="ECO:0000256" key="2">
    <source>
        <dbReference type="SAM" id="Phobius"/>
    </source>
</evidence>
<evidence type="ECO:0008006" key="5">
    <source>
        <dbReference type="Google" id="ProtNLM"/>
    </source>
</evidence>
<evidence type="ECO:0000313" key="4">
    <source>
        <dbReference type="Proteomes" id="UP000610966"/>
    </source>
</evidence>
<name>A0A8J3R743_9ACTN</name>
<organism evidence="3 4">
    <name type="scientific">Sphaerimonospora thailandensis</name>
    <dbReference type="NCBI Taxonomy" id="795644"/>
    <lineage>
        <taxon>Bacteria</taxon>
        <taxon>Bacillati</taxon>
        <taxon>Actinomycetota</taxon>
        <taxon>Actinomycetes</taxon>
        <taxon>Streptosporangiales</taxon>
        <taxon>Streptosporangiaceae</taxon>
        <taxon>Sphaerimonospora</taxon>
    </lineage>
</organism>
<dbReference type="Proteomes" id="UP000610966">
    <property type="component" value="Unassembled WGS sequence"/>
</dbReference>
<evidence type="ECO:0000256" key="1">
    <source>
        <dbReference type="SAM" id="MobiDB-lite"/>
    </source>
</evidence>
<dbReference type="AlphaFoldDB" id="A0A8J3R743"/>
<evidence type="ECO:0000313" key="3">
    <source>
        <dbReference type="EMBL" id="GIH69060.1"/>
    </source>
</evidence>
<protein>
    <recommendedName>
        <fullName evidence="5">Capsular polysaccharide biosynthesis protein</fullName>
    </recommendedName>
</protein>
<sequence length="255" mass="27228">MDFWKRILGLVRRKFVGPPLITLGILAAVITYLVVPTRYVSSSSMVLTTPATGGTLSADPDEPVGLTNPLLQFNDGLRTTAGILILAMNTPQMLERLGAGDGSPTEIMINDGRTNPELLGMSLNGPFLYIEVDSDSPDTARAVAVRAEQFIREELDARQRALKAPASTHIAVTAVVPPAVPEARRATKLGTAVGALLAVVAGGLGLAYFRERMRDVRRERRSVPDPWGAGPDPQENGAVPRENADEVTPTAPSAR</sequence>
<gene>
    <name evidence="3" type="ORF">Mth01_13130</name>
</gene>
<feature type="transmembrane region" description="Helical" evidence="2">
    <location>
        <begin position="15"/>
        <end position="35"/>
    </location>
</feature>
<keyword evidence="2" id="KW-0812">Transmembrane</keyword>
<feature type="transmembrane region" description="Helical" evidence="2">
    <location>
        <begin position="189"/>
        <end position="209"/>
    </location>
</feature>
<reference evidence="3" key="1">
    <citation type="submission" date="2021-01" db="EMBL/GenBank/DDBJ databases">
        <title>Whole genome shotgun sequence of Sphaerimonospora thailandensis NBRC 107569.</title>
        <authorList>
            <person name="Komaki H."/>
            <person name="Tamura T."/>
        </authorList>
    </citation>
    <scope>NUCLEOTIDE SEQUENCE</scope>
    <source>
        <strain evidence="3">NBRC 107569</strain>
    </source>
</reference>
<keyword evidence="2" id="KW-0472">Membrane</keyword>
<proteinExistence type="predicted"/>